<proteinExistence type="predicted"/>
<name>A0A350H8A0_UNCW3</name>
<reference evidence="1 2" key="1">
    <citation type="journal article" date="2018" name="Nat. Biotechnol.">
        <title>A standardized bacterial taxonomy based on genome phylogeny substantially revises the tree of life.</title>
        <authorList>
            <person name="Parks D.H."/>
            <person name="Chuvochina M."/>
            <person name="Waite D.W."/>
            <person name="Rinke C."/>
            <person name="Skarshewski A."/>
            <person name="Chaumeil P.A."/>
            <person name="Hugenholtz P."/>
        </authorList>
    </citation>
    <scope>NUCLEOTIDE SEQUENCE [LARGE SCALE GENOMIC DNA]</scope>
    <source>
        <strain evidence="1">UBA9956</strain>
    </source>
</reference>
<dbReference type="AlphaFoldDB" id="A0A350H8A0"/>
<accession>A0A350H8A0</accession>
<dbReference type="EMBL" id="DMZY01000034">
    <property type="protein sequence ID" value="HAV91766.1"/>
    <property type="molecule type" value="Genomic_DNA"/>
</dbReference>
<gene>
    <name evidence="1" type="ORF">DCW38_01100</name>
</gene>
<dbReference type="Proteomes" id="UP000264062">
    <property type="component" value="Unassembled WGS sequence"/>
</dbReference>
<evidence type="ECO:0000313" key="2">
    <source>
        <dbReference type="Proteomes" id="UP000264062"/>
    </source>
</evidence>
<comment type="caution">
    <text evidence="1">The sequence shown here is derived from an EMBL/GenBank/DDBJ whole genome shotgun (WGS) entry which is preliminary data.</text>
</comment>
<feature type="non-terminal residue" evidence="1">
    <location>
        <position position="279"/>
    </location>
</feature>
<sequence>MKIKGLLEFHYDSKNKVSMCEEKTTDVSMEDFFLYDGRFSSFDFRFKNHAKNEHYKLRMCVKEKNRKVIKEGAAIYSNKKGLMNFINEQKNLSSDKKYSELLVKLEDFYEKRKNSGKRRGNGQDKELRMVNEVNLIQRKDAVLHEKTNEGKIFLKSGSEAVCVIAIEGEREIGRARVKTIKYLIKTVSDRRYYARHDLDLACFAFDGSNFYQNDSHRILPDNFLEELDKEGVFYHTDNIADYMPKPHLEARYIVKVPSKSYIVKNIERIAMSVKPSVKG</sequence>
<evidence type="ECO:0000313" key="1">
    <source>
        <dbReference type="EMBL" id="HAV91766.1"/>
    </source>
</evidence>
<protein>
    <submittedName>
        <fullName evidence="1">Uncharacterized protein</fullName>
    </submittedName>
</protein>
<organism evidence="1 2">
    <name type="scientific">candidate division WOR-3 bacterium</name>
    <dbReference type="NCBI Taxonomy" id="2052148"/>
    <lineage>
        <taxon>Bacteria</taxon>
        <taxon>Bacteria division WOR-3</taxon>
    </lineage>
</organism>